<reference evidence="3 42" key="1">
    <citation type="submission" date="2017-02" db="EMBL/GenBank/DDBJ databases">
        <title>Genome sequence of Microcystis aeruginosa KW.</title>
        <authorList>
            <person name="Oh H.-M."/>
            <person name="Ahn C.-Y."/>
            <person name="Jeong H."/>
            <person name="Srivastava A."/>
            <person name="Lee H.-G."/>
            <person name="Kang S.-R."/>
        </authorList>
    </citation>
    <scope>NUCLEOTIDE SEQUENCE [LARGE SCALE GENOMIC DNA]</scope>
    <source>
        <strain evidence="3 42">KW</strain>
    </source>
</reference>
<feature type="domain" description="Transposase IS66 central" evidence="2">
    <location>
        <begin position="162"/>
        <end position="277"/>
    </location>
</feature>
<dbReference type="EMBL" id="MVGR01000002">
    <property type="protein sequence ID" value="OPF19790.1"/>
    <property type="molecule type" value="Genomic_DNA"/>
</dbReference>
<dbReference type="EMBL" id="MVGR01000003">
    <property type="protein sequence ID" value="OPF18790.1"/>
    <property type="molecule type" value="Genomic_DNA"/>
</dbReference>
<evidence type="ECO:0000313" key="8">
    <source>
        <dbReference type="EMBL" id="OPF15946.1"/>
    </source>
</evidence>
<dbReference type="EMBL" id="MVGR01000003">
    <property type="protein sequence ID" value="OPF19406.1"/>
    <property type="molecule type" value="Genomic_DNA"/>
</dbReference>
<dbReference type="EMBL" id="MVGR01000003">
    <property type="protein sequence ID" value="OPF18800.1"/>
    <property type="molecule type" value="Genomic_DNA"/>
</dbReference>
<dbReference type="Proteomes" id="UP000189835">
    <property type="component" value="Unassembled WGS sequence"/>
</dbReference>
<dbReference type="EMBL" id="MVGR01000004">
    <property type="protein sequence ID" value="OPF16747.1"/>
    <property type="molecule type" value="Genomic_DNA"/>
</dbReference>
<evidence type="ECO:0000313" key="40">
    <source>
        <dbReference type="EMBL" id="OPF19790.1"/>
    </source>
</evidence>
<dbReference type="PANTHER" id="PTHR33678">
    <property type="entry name" value="BLL1576 PROTEIN"/>
    <property type="match status" value="1"/>
</dbReference>
<dbReference type="EMBL" id="MVGR01000005">
    <property type="protein sequence ID" value="OPF14989.1"/>
    <property type="molecule type" value="Genomic_DNA"/>
</dbReference>
<dbReference type="PANTHER" id="PTHR33678:SF2">
    <property type="match status" value="1"/>
</dbReference>
<dbReference type="Pfam" id="PF03050">
    <property type="entry name" value="DDE_Tnp_IS66"/>
    <property type="match status" value="2"/>
</dbReference>
<evidence type="ECO:0000313" key="14">
    <source>
        <dbReference type="EMBL" id="OPF16931.1"/>
    </source>
</evidence>
<evidence type="ECO:0000313" key="37">
    <source>
        <dbReference type="EMBL" id="OPF19556.1"/>
    </source>
</evidence>
<gene>
    <name evidence="41" type="ORF">B1L04_02170</name>
    <name evidence="38" type="ORF">B1L04_02815</name>
    <name evidence="39" type="ORF">B1L04_03100</name>
    <name evidence="40" type="ORF">B1L04_03130</name>
    <name evidence="24" type="ORF">B1L04_03935</name>
    <name evidence="25" type="ORF">B1L04_04035</name>
    <name evidence="26" type="ORF">B1L04_04270</name>
    <name evidence="27" type="ORF">B1L04_04840</name>
    <name evidence="28" type="ORF">B1L04_04865</name>
    <name evidence="29" type="ORF">B1L04_04880</name>
    <name evidence="30" type="ORF">B1L04_04940</name>
    <name evidence="31" type="ORF">B1L04_05205</name>
    <name evidence="32" type="ORF">B1L04_05335</name>
    <name evidence="33" type="ORF">B1L04_07760</name>
    <name evidence="34" type="ORF">B1L04_08185</name>
    <name evidence="35" type="ORF">B1L04_08415</name>
    <name evidence="36" type="ORF">B1L04_08780</name>
    <name evidence="37" type="ORF">B1L04_09765</name>
    <name evidence="11" type="ORF">B1L04_11155</name>
    <name evidence="12" type="ORF">B1L04_11300</name>
    <name evidence="13" type="ORF">B1L04_12010</name>
    <name evidence="14" type="ORF">B1L04_12445</name>
    <name evidence="15" type="ORF">B1L04_12475</name>
    <name evidence="16" type="ORF">B1L04_13480</name>
    <name evidence="17" type="ORF">B1L04_13590</name>
    <name evidence="18" type="ORF">B1L04_13710</name>
    <name evidence="19" type="ORF">B1L04_16585</name>
    <name evidence="20" type="ORF">B1L04_16715</name>
    <name evidence="21" type="ORF">B1L04_19265</name>
    <name evidence="22" type="ORF">B1L04_19480</name>
    <name evidence="23" type="ORF">B1L04_19835</name>
    <name evidence="4" type="ORF">B1L04_20660</name>
    <name evidence="5" type="ORF">B1L04_20915</name>
    <name evidence="6" type="ORF">B1L04_21155</name>
    <name evidence="7" type="ORF">B1L04_25105</name>
    <name evidence="8" type="ORF">B1L04_26520</name>
    <name evidence="9" type="ORF">B1L04_27105</name>
    <name evidence="10" type="ORF">B1L04_27460</name>
    <name evidence="3" type="ORF">B1L04_27970</name>
</gene>
<evidence type="ECO:0000313" key="13">
    <source>
        <dbReference type="EMBL" id="OPF16850.1"/>
    </source>
</evidence>
<dbReference type="EMBL" id="MVGR01000005">
    <property type="protein sequence ID" value="OPF16106.1"/>
    <property type="molecule type" value="Genomic_DNA"/>
</dbReference>
<dbReference type="EMBL" id="MVGR01000003">
    <property type="protein sequence ID" value="OPF19354.1"/>
    <property type="molecule type" value="Genomic_DNA"/>
</dbReference>
<dbReference type="EMBL" id="MVGR01000004">
    <property type="protein sequence ID" value="OPF18072.1"/>
    <property type="molecule type" value="Genomic_DNA"/>
</dbReference>
<dbReference type="EMBL" id="MVGR01000003">
    <property type="protein sequence ID" value="OPF19314.1"/>
    <property type="molecule type" value="Genomic_DNA"/>
</dbReference>
<dbReference type="EMBL" id="MVGR01000006">
    <property type="protein sequence ID" value="OPF14475.1"/>
    <property type="molecule type" value="Genomic_DNA"/>
</dbReference>
<evidence type="ECO:0000313" key="32">
    <source>
        <dbReference type="EMBL" id="OPF18860.1"/>
    </source>
</evidence>
<dbReference type="EMBL" id="MVGR01000003">
    <property type="protein sequence ID" value="OPF18640.1"/>
    <property type="molecule type" value="Genomic_DNA"/>
</dbReference>
<evidence type="ECO:0000313" key="9">
    <source>
        <dbReference type="EMBL" id="OPF16050.1"/>
    </source>
</evidence>
<evidence type="ECO:0000313" key="16">
    <source>
        <dbReference type="EMBL" id="OPF17089.1"/>
    </source>
</evidence>
<dbReference type="EMBL" id="MVGR01000004">
    <property type="protein sequence ID" value="OPF16850.1"/>
    <property type="molecule type" value="Genomic_DNA"/>
</dbReference>
<evidence type="ECO:0000313" key="23">
    <source>
        <dbReference type="EMBL" id="OPF18072.1"/>
    </source>
</evidence>
<evidence type="ECO:0000313" key="5">
    <source>
        <dbReference type="EMBL" id="OPF15030.1"/>
    </source>
</evidence>
<dbReference type="EMBL" id="MVGR01000003">
    <property type="protein sequence ID" value="OPF19252.1"/>
    <property type="molecule type" value="Genomic_DNA"/>
</dbReference>
<dbReference type="EMBL" id="MVGR01000004">
    <property type="protein sequence ID" value="OPF16730.1"/>
    <property type="molecule type" value="Genomic_DNA"/>
</dbReference>
<dbReference type="EMBL" id="MVGR01000004">
    <property type="protein sequence ID" value="OPF17571.1"/>
    <property type="molecule type" value="Genomic_DNA"/>
</dbReference>
<dbReference type="EMBL" id="MVGR01000004">
    <property type="protein sequence ID" value="OPF16931.1"/>
    <property type="molecule type" value="Genomic_DNA"/>
</dbReference>
<dbReference type="EMBL" id="MVGR01000004">
    <property type="protein sequence ID" value="OPF17089.1"/>
    <property type="molecule type" value="Genomic_DNA"/>
</dbReference>
<dbReference type="EMBL" id="MVGR01000005">
    <property type="protein sequence ID" value="OPF15946.1"/>
    <property type="molecule type" value="Genomic_DNA"/>
</dbReference>
<protein>
    <submittedName>
        <fullName evidence="3">Transposase</fullName>
    </submittedName>
</protein>
<evidence type="ECO:0000313" key="28">
    <source>
        <dbReference type="EMBL" id="OPF18787.1"/>
    </source>
</evidence>
<evidence type="ECO:0000313" key="30">
    <source>
        <dbReference type="EMBL" id="OPF18800.1"/>
    </source>
</evidence>
<dbReference type="InterPro" id="IPR052344">
    <property type="entry name" value="Transposase-related"/>
</dbReference>
<evidence type="ECO:0000313" key="21">
    <source>
        <dbReference type="EMBL" id="OPF17992.1"/>
    </source>
</evidence>
<evidence type="ECO:0000313" key="34">
    <source>
        <dbReference type="EMBL" id="OPF19314.1"/>
    </source>
</evidence>
<dbReference type="EMBL" id="MVGR01000003">
    <property type="protein sequence ID" value="OPF18787.1"/>
    <property type="molecule type" value="Genomic_DNA"/>
</dbReference>
<dbReference type="EMBL" id="MVGR01000004">
    <property type="protein sequence ID" value="OPF17125.1"/>
    <property type="molecule type" value="Genomic_DNA"/>
</dbReference>
<feature type="compositionally biased region" description="Basic and acidic residues" evidence="1">
    <location>
        <begin position="77"/>
        <end position="93"/>
    </location>
</feature>
<evidence type="ECO:0000313" key="15">
    <source>
        <dbReference type="EMBL" id="OPF16934.1"/>
    </source>
</evidence>
<evidence type="ECO:0000313" key="35">
    <source>
        <dbReference type="EMBL" id="OPF19354.1"/>
    </source>
</evidence>
<name>A0A1V4BL80_MICAE</name>
<evidence type="ECO:0000313" key="25">
    <source>
        <dbReference type="EMBL" id="OPF18658.1"/>
    </source>
</evidence>
<dbReference type="EMBL" id="MVGR01000002">
    <property type="protein sequence ID" value="OPF19736.1"/>
    <property type="molecule type" value="Genomic_DNA"/>
</dbReference>
<evidence type="ECO:0000313" key="41">
    <source>
        <dbReference type="EMBL" id="OPF20240.1"/>
    </source>
</evidence>
<dbReference type="EMBL" id="MVGR01000004">
    <property type="protein sequence ID" value="OPF16934.1"/>
    <property type="molecule type" value="Genomic_DNA"/>
</dbReference>
<evidence type="ECO:0000313" key="36">
    <source>
        <dbReference type="EMBL" id="OPF19406.1"/>
    </source>
</evidence>
<dbReference type="AlphaFoldDB" id="A0A1V4BL80"/>
<evidence type="ECO:0000313" key="42">
    <source>
        <dbReference type="Proteomes" id="UP000189835"/>
    </source>
</evidence>
<evidence type="ECO:0000313" key="24">
    <source>
        <dbReference type="EMBL" id="OPF18640.1"/>
    </source>
</evidence>
<evidence type="ECO:0000256" key="1">
    <source>
        <dbReference type="SAM" id="MobiDB-lite"/>
    </source>
</evidence>
<evidence type="ECO:0000313" key="6">
    <source>
        <dbReference type="EMBL" id="OPF15070.1"/>
    </source>
</evidence>
<evidence type="ECO:0000313" key="38">
    <source>
        <dbReference type="EMBL" id="OPF19736.1"/>
    </source>
</evidence>
<feature type="domain" description="Transposase IS66 central" evidence="2">
    <location>
        <begin position="366"/>
        <end position="493"/>
    </location>
</feature>
<evidence type="ECO:0000313" key="31">
    <source>
        <dbReference type="EMBL" id="OPF18842.1"/>
    </source>
</evidence>
<evidence type="ECO:0000313" key="10">
    <source>
        <dbReference type="EMBL" id="OPF16106.1"/>
    </source>
</evidence>
<dbReference type="EMBL" id="MVGR01000003">
    <property type="protein sequence ID" value="OPF19556.1"/>
    <property type="molecule type" value="Genomic_DNA"/>
</dbReference>
<accession>A0A1V4BL80</accession>
<dbReference type="EMBL" id="MVGR01000003">
    <property type="protein sequence ID" value="OPF18696.1"/>
    <property type="molecule type" value="Genomic_DNA"/>
</dbReference>
<evidence type="ECO:0000313" key="7">
    <source>
        <dbReference type="EMBL" id="OPF15713.1"/>
    </source>
</evidence>
<dbReference type="EMBL" id="MVGR01000004">
    <property type="protein sequence ID" value="OPF17552.1"/>
    <property type="molecule type" value="Genomic_DNA"/>
</dbReference>
<evidence type="ECO:0000313" key="33">
    <source>
        <dbReference type="EMBL" id="OPF19252.1"/>
    </source>
</evidence>
<dbReference type="InterPro" id="IPR004291">
    <property type="entry name" value="Transposase_IS66_central"/>
</dbReference>
<evidence type="ECO:0000313" key="22">
    <source>
        <dbReference type="EMBL" id="OPF18018.1"/>
    </source>
</evidence>
<dbReference type="EMBL" id="MVGR01000002">
    <property type="protein sequence ID" value="OPF19784.1"/>
    <property type="molecule type" value="Genomic_DNA"/>
</dbReference>
<evidence type="ECO:0000313" key="29">
    <source>
        <dbReference type="EMBL" id="OPF18790.1"/>
    </source>
</evidence>
<dbReference type="EMBL" id="MVGR01000005">
    <property type="protein sequence ID" value="OPF15030.1"/>
    <property type="molecule type" value="Genomic_DNA"/>
</dbReference>
<dbReference type="EMBL" id="MVGR01000003">
    <property type="protein sequence ID" value="OPF18842.1"/>
    <property type="molecule type" value="Genomic_DNA"/>
</dbReference>
<evidence type="ECO:0000259" key="2">
    <source>
        <dbReference type="Pfam" id="PF03050"/>
    </source>
</evidence>
<dbReference type="EMBL" id="MVGR01000003">
    <property type="protein sequence ID" value="OPF18658.1"/>
    <property type="molecule type" value="Genomic_DNA"/>
</dbReference>
<evidence type="ECO:0000313" key="20">
    <source>
        <dbReference type="EMBL" id="OPF17571.1"/>
    </source>
</evidence>
<sequence>MLLPIEIPETERTPLVNWLLNLVAEQKQVIENQEKTIADLERKVARLEKQVKGLDEELKAAKKLKSRPKIKPSTLNQEKKTPKEGEKRAGSEKRSKKTSFVPDEERLIEPEELPEGATFNGYREYDVQDLIIQRHNIRFLLAEYVTPEGKTIVGKLPPEYQGHYGPTLISFTLYQHHQCRVPQTLILEELRELGIDISAGQVNRILIENKESFHREQEQVFQVGLETAEYIHTDDTGARHQGKNGFCTVIGNDLFAYFSSSNSKSRENYLRMLRGTQEDFVLNEYSRSYLEEHQLAASHLAKLKFSSQVISHGDEEWSQYLESLGITSTTAVKLVTEAALLGSAIEGGVSPELVVLSDGARQFAILVHALCWVHMERGIRRLPGATAQHRQDIAEVTSDLWDYYQELKAYQQQPTPGERERLDRRFDEIFGRRYPEHYGLNLALQQFCTYKQELLRVLDAPQVPLHTNAAESDIREYVTRRKISGGTRDDDGRRARDTFTGLKKTCRKLGVSFWQYLLSRCLGDETVSYLPDLIRARAAPQNSLSLEVGH</sequence>
<evidence type="ECO:0000313" key="19">
    <source>
        <dbReference type="EMBL" id="OPF17552.1"/>
    </source>
</evidence>
<evidence type="ECO:0000313" key="11">
    <source>
        <dbReference type="EMBL" id="OPF16730.1"/>
    </source>
</evidence>
<dbReference type="EMBL" id="MVGR01000004">
    <property type="protein sequence ID" value="OPF17992.1"/>
    <property type="molecule type" value="Genomic_DNA"/>
</dbReference>
<evidence type="ECO:0000313" key="18">
    <source>
        <dbReference type="EMBL" id="OPF17125.1"/>
    </source>
</evidence>
<dbReference type="EMBL" id="MVGR01000001">
    <property type="protein sequence ID" value="OPF20240.1"/>
    <property type="molecule type" value="Genomic_DNA"/>
</dbReference>
<feature type="region of interest" description="Disordered" evidence="1">
    <location>
        <begin position="62"/>
        <end position="107"/>
    </location>
</feature>
<dbReference type="EMBL" id="MVGR01000005">
    <property type="protein sequence ID" value="OPF15713.1"/>
    <property type="molecule type" value="Genomic_DNA"/>
</dbReference>
<organism evidence="3 42">
    <name type="scientific">Microcystis aeruginosa KW</name>
    <dbReference type="NCBI Taxonomy" id="1960155"/>
    <lineage>
        <taxon>Bacteria</taxon>
        <taxon>Bacillati</taxon>
        <taxon>Cyanobacteriota</taxon>
        <taxon>Cyanophyceae</taxon>
        <taxon>Oscillatoriophycideae</taxon>
        <taxon>Chroococcales</taxon>
        <taxon>Microcystaceae</taxon>
        <taxon>Microcystis</taxon>
    </lineage>
</organism>
<proteinExistence type="predicted"/>
<evidence type="ECO:0000313" key="26">
    <source>
        <dbReference type="EMBL" id="OPF18696.1"/>
    </source>
</evidence>
<dbReference type="EMBL" id="MVGR01000003">
    <property type="protein sequence ID" value="OPF18784.1"/>
    <property type="molecule type" value="Genomic_DNA"/>
</dbReference>
<dbReference type="RefSeq" id="WP_072927939.1">
    <property type="nucleotide sequence ID" value="NZ_MVGR01000001.1"/>
</dbReference>
<evidence type="ECO:0000313" key="3">
    <source>
        <dbReference type="EMBL" id="OPF14475.1"/>
    </source>
</evidence>
<dbReference type="EMBL" id="MVGR01000005">
    <property type="protein sequence ID" value="OPF15070.1"/>
    <property type="molecule type" value="Genomic_DNA"/>
</dbReference>
<dbReference type="EMBL" id="MVGR01000003">
    <property type="protein sequence ID" value="OPF18860.1"/>
    <property type="molecule type" value="Genomic_DNA"/>
</dbReference>
<dbReference type="EMBL" id="MVGR01000005">
    <property type="protein sequence ID" value="OPF16050.1"/>
    <property type="molecule type" value="Genomic_DNA"/>
</dbReference>
<dbReference type="EMBL" id="MVGR01000004">
    <property type="protein sequence ID" value="OPF17107.1"/>
    <property type="molecule type" value="Genomic_DNA"/>
</dbReference>
<dbReference type="EMBL" id="MVGR01000004">
    <property type="protein sequence ID" value="OPF18018.1"/>
    <property type="molecule type" value="Genomic_DNA"/>
</dbReference>
<evidence type="ECO:0000313" key="12">
    <source>
        <dbReference type="EMBL" id="OPF16747.1"/>
    </source>
</evidence>
<evidence type="ECO:0000313" key="27">
    <source>
        <dbReference type="EMBL" id="OPF18784.1"/>
    </source>
</evidence>
<evidence type="ECO:0000313" key="39">
    <source>
        <dbReference type="EMBL" id="OPF19784.1"/>
    </source>
</evidence>
<evidence type="ECO:0000313" key="17">
    <source>
        <dbReference type="EMBL" id="OPF17107.1"/>
    </source>
</evidence>
<evidence type="ECO:0000313" key="4">
    <source>
        <dbReference type="EMBL" id="OPF14989.1"/>
    </source>
</evidence>
<comment type="caution">
    <text evidence="3">The sequence shown here is derived from an EMBL/GenBank/DDBJ whole genome shotgun (WGS) entry which is preliminary data.</text>
</comment>